<dbReference type="Proteomes" id="UP000000763">
    <property type="component" value="Chromosome 3"/>
</dbReference>
<evidence type="ECO:0000256" key="1">
    <source>
        <dbReference type="SAM" id="MobiDB-lite"/>
    </source>
</evidence>
<sequence length="124" mass="12722">MEEEREVQEQVPQVAGVESQSKRASASLTPASSKATAGAAAVGRAARIPASRSRGSATTNKAMATPTVAPSSRAKASNPSMSVEMVIMSDGEEDEENSFDLNDEMSVSLPSSGSASEGDDGDDK</sequence>
<evidence type="ECO:0000313" key="3">
    <source>
        <dbReference type="Proteomes" id="UP000000763"/>
    </source>
</evidence>
<reference evidence="3" key="2">
    <citation type="journal article" date="2008" name="Nucleic Acids Res.">
        <title>The rice annotation project database (RAP-DB): 2008 update.</title>
        <authorList>
            <consortium name="The rice annotation project (RAP)"/>
        </authorList>
    </citation>
    <scope>GENOME REANNOTATION</scope>
    <source>
        <strain evidence="3">cv. Nipponbare</strain>
    </source>
</reference>
<feature type="region of interest" description="Disordered" evidence="1">
    <location>
        <begin position="1"/>
        <end position="124"/>
    </location>
</feature>
<feature type="compositionally biased region" description="Polar residues" evidence="1">
    <location>
        <begin position="18"/>
        <end position="28"/>
    </location>
</feature>
<protein>
    <submittedName>
        <fullName evidence="2">Os03g0438400 protein</fullName>
    </submittedName>
</protein>
<gene>
    <name evidence="2" type="ordered locus">Os03g0438400</name>
</gene>
<feature type="compositionally biased region" description="Polar residues" evidence="1">
    <location>
        <begin position="53"/>
        <end position="81"/>
    </location>
</feature>
<dbReference type="Gramene" id="Os03t0438400-01">
    <property type="protein sequence ID" value="Os03t0438400-01"/>
    <property type="gene ID" value="Os03g0438400"/>
</dbReference>
<dbReference type="EMBL" id="AP008209">
    <property type="protein sequence ID" value="BAH92217.1"/>
    <property type="molecule type" value="Genomic_DNA"/>
</dbReference>
<feature type="compositionally biased region" description="Low complexity" evidence="1">
    <location>
        <begin position="29"/>
        <end position="50"/>
    </location>
</feature>
<reference evidence="2 3" key="1">
    <citation type="journal article" date="2005" name="Nature">
        <title>The map-based sequence of the rice genome.</title>
        <authorList>
            <consortium name="International rice genome sequencing project (IRGSP)"/>
            <person name="Matsumoto T."/>
            <person name="Wu J."/>
            <person name="Kanamori H."/>
            <person name="Katayose Y."/>
            <person name="Fujisawa M."/>
            <person name="Namiki N."/>
            <person name="Mizuno H."/>
            <person name="Yamamoto K."/>
            <person name="Antonio B.A."/>
            <person name="Baba T."/>
            <person name="Sakata K."/>
            <person name="Nagamura Y."/>
            <person name="Aoki H."/>
            <person name="Arikawa K."/>
            <person name="Arita K."/>
            <person name="Bito T."/>
            <person name="Chiden Y."/>
            <person name="Fujitsuka N."/>
            <person name="Fukunaka R."/>
            <person name="Hamada M."/>
            <person name="Harada C."/>
            <person name="Hayashi A."/>
            <person name="Hijishita S."/>
            <person name="Honda M."/>
            <person name="Hosokawa S."/>
            <person name="Ichikawa Y."/>
            <person name="Idonuma A."/>
            <person name="Iijima M."/>
            <person name="Ikeda M."/>
            <person name="Ikeno M."/>
            <person name="Ito K."/>
            <person name="Ito S."/>
            <person name="Ito T."/>
            <person name="Ito Y."/>
            <person name="Ito Y."/>
            <person name="Iwabuchi A."/>
            <person name="Kamiya K."/>
            <person name="Karasawa W."/>
            <person name="Kurita K."/>
            <person name="Katagiri S."/>
            <person name="Kikuta A."/>
            <person name="Kobayashi H."/>
            <person name="Kobayashi N."/>
            <person name="Machita K."/>
            <person name="Maehara T."/>
            <person name="Masukawa M."/>
            <person name="Mizubayashi T."/>
            <person name="Mukai Y."/>
            <person name="Nagasaki H."/>
            <person name="Nagata Y."/>
            <person name="Naito S."/>
            <person name="Nakashima M."/>
            <person name="Nakama Y."/>
            <person name="Nakamichi Y."/>
            <person name="Nakamura M."/>
            <person name="Meguro A."/>
            <person name="Negishi M."/>
            <person name="Ohta I."/>
            <person name="Ohta T."/>
            <person name="Okamoto M."/>
            <person name="Ono N."/>
            <person name="Saji S."/>
            <person name="Sakaguchi M."/>
            <person name="Sakai K."/>
            <person name="Shibata M."/>
            <person name="Shimokawa T."/>
            <person name="Song J."/>
            <person name="Takazaki Y."/>
            <person name="Terasawa K."/>
            <person name="Tsugane M."/>
            <person name="Tsuji K."/>
            <person name="Ueda S."/>
            <person name="Waki K."/>
            <person name="Yamagata H."/>
            <person name="Yamamoto M."/>
            <person name="Yamamoto S."/>
            <person name="Yamane H."/>
            <person name="Yoshiki S."/>
            <person name="Yoshihara R."/>
            <person name="Yukawa K."/>
            <person name="Zhong H."/>
            <person name="Yano M."/>
            <person name="Yuan Q."/>
            <person name="Ouyang S."/>
            <person name="Liu J."/>
            <person name="Jones K.M."/>
            <person name="Gansberger K."/>
            <person name="Moffat K."/>
            <person name="Hill J."/>
            <person name="Bera J."/>
            <person name="Fadrosh D."/>
            <person name="Jin S."/>
            <person name="Johri S."/>
            <person name="Kim M."/>
            <person name="Overton L."/>
            <person name="Reardon M."/>
            <person name="Tsitrin T."/>
            <person name="Vuong H."/>
            <person name="Weaver B."/>
            <person name="Ciecko A."/>
            <person name="Tallon L."/>
            <person name="Jackson J."/>
            <person name="Pai G."/>
            <person name="Aken S.V."/>
            <person name="Utterback T."/>
            <person name="Reidmuller S."/>
            <person name="Feldblyum T."/>
            <person name="Hsiao J."/>
            <person name="Zismann V."/>
            <person name="Iobst S."/>
            <person name="de Vazeille A.R."/>
            <person name="Buell C.R."/>
            <person name="Ying K."/>
            <person name="Li Y."/>
            <person name="Lu T."/>
            <person name="Huang Y."/>
            <person name="Zhao Q."/>
            <person name="Feng Q."/>
            <person name="Zhang L."/>
            <person name="Zhu J."/>
            <person name="Weng Q."/>
            <person name="Mu J."/>
            <person name="Lu Y."/>
            <person name="Fan D."/>
            <person name="Liu Y."/>
            <person name="Guan J."/>
            <person name="Zhang Y."/>
            <person name="Yu S."/>
            <person name="Liu X."/>
            <person name="Zhang Y."/>
            <person name="Hong G."/>
            <person name="Han B."/>
            <person name="Choisne N."/>
            <person name="Demange N."/>
            <person name="Orjeda G."/>
            <person name="Samain S."/>
            <person name="Cattolico L."/>
            <person name="Pelletier E."/>
            <person name="Couloux A."/>
            <person name="Segurens B."/>
            <person name="Wincker P."/>
            <person name="D'Hont A."/>
            <person name="Scarpelli C."/>
            <person name="Weissenbach J."/>
            <person name="Salanoubat M."/>
            <person name="Quetier F."/>
            <person name="Yu Y."/>
            <person name="Kim H.R."/>
            <person name="Rambo T."/>
            <person name="Currie J."/>
            <person name="Collura K."/>
            <person name="Luo M."/>
            <person name="Yang T."/>
            <person name="Ammiraju J.S.S."/>
            <person name="Engler F."/>
            <person name="Soderlund C."/>
            <person name="Wing R.A."/>
            <person name="Palmer L.E."/>
            <person name="de la Bastide M."/>
            <person name="Spiegel L."/>
            <person name="Nascimento L."/>
            <person name="Zutavern T."/>
            <person name="O'Shaughnessy A."/>
            <person name="Dike S."/>
            <person name="Dedhia N."/>
            <person name="Preston R."/>
            <person name="Balija V."/>
            <person name="McCombie W.R."/>
            <person name="Chow T."/>
            <person name="Chen H."/>
            <person name="Chung M."/>
            <person name="Chen C."/>
            <person name="Shaw J."/>
            <person name="Wu H."/>
            <person name="Hsiao K."/>
            <person name="Chao Y."/>
            <person name="Chu M."/>
            <person name="Cheng C."/>
            <person name="Hour A."/>
            <person name="Lee P."/>
            <person name="Lin S."/>
            <person name="Lin Y."/>
            <person name="Liou J."/>
            <person name="Liu S."/>
            <person name="Hsing Y."/>
            <person name="Raghuvanshi S."/>
            <person name="Mohanty A."/>
            <person name="Bharti A.K."/>
            <person name="Gaur A."/>
            <person name="Gupta V."/>
            <person name="Kumar D."/>
            <person name="Ravi V."/>
            <person name="Vij S."/>
            <person name="Kapur A."/>
            <person name="Khurana P."/>
            <person name="Khurana P."/>
            <person name="Khurana J.P."/>
            <person name="Tyagi A.K."/>
            <person name="Gaikwad K."/>
            <person name="Singh A."/>
            <person name="Dalal V."/>
            <person name="Srivastava S."/>
            <person name="Dixit A."/>
            <person name="Pal A.K."/>
            <person name="Ghazi I.A."/>
            <person name="Yadav M."/>
            <person name="Pandit A."/>
            <person name="Bhargava A."/>
            <person name="Sureshbabu K."/>
            <person name="Batra K."/>
            <person name="Sharma T.R."/>
            <person name="Mohapatra T."/>
            <person name="Singh N.K."/>
            <person name="Messing J."/>
            <person name="Nelson A.B."/>
            <person name="Fuks G."/>
            <person name="Kavchok S."/>
            <person name="Keizer G."/>
            <person name="Linton E."/>
            <person name="Llaca V."/>
            <person name="Song R."/>
            <person name="Tanyolac B."/>
            <person name="Young S."/>
            <person name="Ho-Il K."/>
            <person name="Hahn J.H."/>
            <person name="Sangsakoo G."/>
            <person name="Vanavichit A."/>
            <person name="de Mattos Luiz.A.T."/>
            <person name="Zimmer P.D."/>
            <person name="Malone G."/>
            <person name="Dellagostin O."/>
            <person name="de Oliveira A.C."/>
            <person name="Bevan M."/>
            <person name="Bancroft I."/>
            <person name="Minx P."/>
            <person name="Cordum H."/>
            <person name="Wilson R."/>
            <person name="Cheng Z."/>
            <person name="Jin W."/>
            <person name="Jiang J."/>
            <person name="Leong S.A."/>
            <person name="Iwama H."/>
            <person name="Gojobori T."/>
            <person name="Itoh T."/>
            <person name="Niimura Y."/>
            <person name="Fujii Y."/>
            <person name="Habara T."/>
            <person name="Sakai H."/>
            <person name="Sato Y."/>
            <person name="Wilson G."/>
            <person name="Kumar K."/>
            <person name="McCouch S."/>
            <person name="Juretic N."/>
            <person name="Hoen D."/>
            <person name="Wright S."/>
            <person name="Bruskiewich R."/>
            <person name="Bureau T."/>
            <person name="Miyao A."/>
            <person name="Hirochika H."/>
            <person name="Nishikawa T."/>
            <person name="Kadowaki K."/>
            <person name="Sugiura M."/>
            <person name="Burr B."/>
            <person name="Sasaki T."/>
        </authorList>
    </citation>
    <scope>NUCLEOTIDE SEQUENCE [LARGE SCALE GENOMIC DNA]</scope>
    <source>
        <strain evidence="3">cv. Nipponbare</strain>
    </source>
</reference>
<dbReference type="AlphaFoldDB" id="C7IZU1"/>
<name>C7IZU1_ORYSJ</name>
<organism evidence="2 3">
    <name type="scientific">Oryza sativa subsp. japonica</name>
    <name type="common">Rice</name>
    <dbReference type="NCBI Taxonomy" id="39947"/>
    <lineage>
        <taxon>Eukaryota</taxon>
        <taxon>Viridiplantae</taxon>
        <taxon>Streptophyta</taxon>
        <taxon>Embryophyta</taxon>
        <taxon>Tracheophyta</taxon>
        <taxon>Spermatophyta</taxon>
        <taxon>Magnoliopsida</taxon>
        <taxon>Liliopsida</taxon>
        <taxon>Poales</taxon>
        <taxon>Poaceae</taxon>
        <taxon>BOP clade</taxon>
        <taxon>Oryzoideae</taxon>
        <taxon>Oryzeae</taxon>
        <taxon>Oryzinae</taxon>
        <taxon>Oryza</taxon>
        <taxon>Oryza sativa</taxon>
    </lineage>
</organism>
<accession>C7IZU1</accession>
<feature type="compositionally biased region" description="Acidic residues" evidence="1">
    <location>
        <begin position="90"/>
        <end position="103"/>
    </location>
</feature>
<dbReference type="KEGG" id="dosa:Os03g0438400"/>
<dbReference type="OMA" id="KASNPSM"/>
<evidence type="ECO:0000313" key="2">
    <source>
        <dbReference type="EMBL" id="BAH92217.1"/>
    </source>
</evidence>
<proteinExistence type="predicted"/>